<dbReference type="Pfam" id="PF00583">
    <property type="entry name" value="Acetyltransf_1"/>
    <property type="match status" value="1"/>
</dbReference>
<dbReference type="PANTHER" id="PTHR43415">
    <property type="entry name" value="SPERMIDINE N(1)-ACETYLTRANSFERASE"/>
    <property type="match status" value="1"/>
</dbReference>
<dbReference type="InterPro" id="IPR000182">
    <property type="entry name" value="GNAT_dom"/>
</dbReference>
<reference evidence="3" key="1">
    <citation type="submission" date="2019-08" db="EMBL/GenBank/DDBJ databases">
        <authorList>
            <person name="Zheng X."/>
        </authorList>
    </citation>
    <scope>NUCLEOTIDE SEQUENCE [LARGE SCALE GENOMIC DNA]</scope>
    <source>
        <strain evidence="3">FJAT-25496</strain>
    </source>
</reference>
<accession>A0A5B8Z4R0</accession>
<dbReference type="PROSITE" id="PS51186">
    <property type="entry name" value="GNAT"/>
    <property type="match status" value="1"/>
</dbReference>
<dbReference type="OrthoDB" id="9127144at2"/>
<feature type="domain" description="N-acetyltransferase" evidence="1">
    <location>
        <begin position="3"/>
        <end position="155"/>
    </location>
</feature>
<name>A0A5B8Z4R0_CYTDA</name>
<dbReference type="STRING" id="1742359.GCA_001439625_00113"/>
<evidence type="ECO:0000313" key="2">
    <source>
        <dbReference type="EMBL" id="QED47921.1"/>
    </source>
</evidence>
<dbReference type="Proteomes" id="UP000321555">
    <property type="component" value="Chromosome"/>
</dbReference>
<evidence type="ECO:0000259" key="1">
    <source>
        <dbReference type="PROSITE" id="PS51186"/>
    </source>
</evidence>
<dbReference type="PANTHER" id="PTHR43415:SF3">
    <property type="entry name" value="GNAT-FAMILY ACETYLTRANSFERASE"/>
    <property type="match status" value="1"/>
</dbReference>
<dbReference type="Gene3D" id="3.40.630.30">
    <property type="match status" value="1"/>
</dbReference>
<gene>
    <name evidence="2" type="ORF">FSZ17_12070</name>
</gene>
<protein>
    <submittedName>
        <fullName evidence="2">GNAT family N-acetyltransferase</fullName>
    </submittedName>
</protein>
<keyword evidence="2" id="KW-0808">Transferase</keyword>
<dbReference type="KEGG" id="bda:FSZ17_12070"/>
<dbReference type="GO" id="GO:0016747">
    <property type="term" value="F:acyltransferase activity, transferring groups other than amino-acyl groups"/>
    <property type="evidence" value="ECO:0007669"/>
    <property type="project" value="InterPro"/>
</dbReference>
<dbReference type="AlphaFoldDB" id="A0A5B8Z4R0"/>
<dbReference type="InterPro" id="IPR016181">
    <property type="entry name" value="Acyl_CoA_acyltransferase"/>
</dbReference>
<evidence type="ECO:0000313" key="3">
    <source>
        <dbReference type="Proteomes" id="UP000321555"/>
    </source>
</evidence>
<dbReference type="RefSeq" id="WP_057776834.1">
    <property type="nucleotide sequence ID" value="NZ_CP042593.1"/>
</dbReference>
<dbReference type="SUPFAM" id="SSF55729">
    <property type="entry name" value="Acyl-CoA N-acyltransferases (Nat)"/>
    <property type="match status" value="1"/>
</dbReference>
<keyword evidence="3" id="KW-1185">Reference proteome</keyword>
<organism evidence="2 3">
    <name type="scientific">Cytobacillus dafuensis</name>
    <name type="common">Bacillus dafuensis</name>
    <dbReference type="NCBI Taxonomy" id="1742359"/>
    <lineage>
        <taxon>Bacteria</taxon>
        <taxon>Bacillati</taxon>
        <taxon>Bacillota</taxon>
        <taxon>Bacilli</taxon>
        <taxon>Bacillales</taxon>
        <taxon>Bacillaceae</taxon>
        <taxon>Cytobacillus</taxon>
    </lineage>
</organism>
<sequence>MNIILTEVNEKNFWNVINLKSDLDQEKRIQIFERWVGSNTFFLAACQVYGFIPRAIYDGETLIGFASHGLNKETGRYELISLMLGHPFQGKGYGLPILKAVIDEMAEIYSCKEVYLSVIYNNEAAIRIYEKIGFKPTGEIEEGHHPEPIYRLDINEYLSQKI</sequence>
<dbReference type="EMBL" id="CP042593">
    <property type="protein sequence ID" value="QED47921.1"/>
    <property type="molecule type" value="Genomic_DNA"/>
</dbReference>
<proteinExistence type="predicted"/>